<keyword evidence="3" id="KW-1185">Reference proteome</keyword>
<evidence type="ECO:0000313" key="2">
    <source>
        <dbReference type="EMBL" id="VDD79013.1"/>
    </source>
</evidence>
<feature type="region of interest" description="Disordered" evidence="1">
    <location>
        <begin position="21"/>
        <end position="40"/>
    </location>
</feature>
<proteinExistence type="predicted"/>
<dbReference type="OrthoDB" id="308383at2759"/>
<protein>
    <submittedName>
        <fullName evidence="2">Uncharacterized protein</fullName>
    </submittedName>
</protein>
<dbReference type="AlphaFoldDB" id="A0A0R3UDL7"/>
<sequence>MPAAASAAVAAGSRLPLDAAVPTFDKKRRPNKKSDVEEIDPDHRMQAFYGVRLLLAPASDASSAGGMGSMSGKRKLRRLSSTTLVITSNRMISAASTDQYRPEEAPDLKRPIRQHLFTIYCMLSGSNTVHPSLYFCTRVSCIGVYEIRT</sequence>
<organism evidence="2 3">
    <name type="scientific">Mesocestoides corti</name>
    <name type="common">Flatworm</name>
    <dbReference type="NCBI Taxonomy" id="53468"/>
    <lineage>
        <taxon>Eukaryota</taxon>
        <taxon>Metazoa</taxon>
        <taxon>Spiralia</taxon>
        <taxon>Lophotrochozoa</taxon>
        <taxon>Platyhelminthes</taxon>
        <taxon>Cestoda</taxon>
        <taxon>Eucestoda</taxon>
        <taxon>Cyclophyllidea</taxon>
        <taxon>Mesocestoididae</taxon>
        <taxon>Mesocestoides</taxon>
    </lineage>
</organism>
<gene>
    <name evidence="2" type="ORF">MCOS_LOCUS5016</name>
</gene>
<dbReference type="Proteomes" id="UP000267029">
    <property type="component" value="Unassembled WGS sequence"/>
</dbReference>
<dbReference type="EMBL" id="UXSR01003065">
    <property type="protein sequence ID" value="VDD79013.1"/>
    <property type="molecule type" value="Genomic_DNA"/>
</dbReference>
<dbReference type="STRING" id="53468.A0A0R3UDL7"/>
<accession>A0A0R3UDL7</accession>
<evidence type="ECO:0000256" key="1">
    <source>
        <dbReference type="SAM" id="MobiDB-lite"/>
    </source>
</evidence>
<evidence type="ECO:0000313" key="3">
    <source>
        <dbReference type="Proteomes" id="UP000267029"/>
    </source>
</evidence>
<reference evidence="2 3" key="1">
    <citation type="submission" date="2018-10" db="EMBL/GenBank/DDBJ databases">
        <authorList>
            <consortium name="Pathogen Informatics"/>
        </authorList>
    </citation>
    <scope>NUCLEOTIDE SEQUENCE [LARGE SCALE GENOMIC DNA]</scope>
</reference>
<name>A0A0R3UDL7_MESCO</name>